<dbReference type="CDD" id="cd01189">
    <property type="entry name" value="INT_ICEBs1_C_like"/>
    <property type="match status" value="1"/>
</dbReference>
<dbReference type="Proteomes" id="UP000050398">
    <property type="component" value="Unassembled WGS sequence"/>
</dbReference>
<dbReference type="InterPro" id="IPR011010">
    <property type="entry name" value="DNA_brk_join_enz"/>
</dbReference>
<evidence type="ECO:0000313" key="3">
    <source>
        <dbReference type="EMBL" id="KPL57824.1"/>
    </source>
</evidence>
<dbReference type="AlphaFoldDB" id="A0A0P6VXX5"/>
<dbReference type="PANTHER" id="PTHR30349:SF64">
    <property type="entry name" value="PROPHAGE INTEGRASE INTD-RELATED"/>
    <property type="match status" value="1"/>
</dbReference>
<gene>
    <name evidence="3" type="ORF">AM506_19940</name>
</gene>
<comment type="caution">
    <text evidence="3">The sequence shown here is derived from an EMBL/GenBank/DDBJ whole genome shotgun (WGS) entry which is preliminary data.</text>
</comment>
<sequence length="196" mass="22623">MKGMMKMNKKPVRKFVPWSNKEVIEFLKVAELEGSGEMYKFVLSTGVRLGELLAITWDNIDFDKETLTVNKNALSTGSGEKQIEPLRSGSHTIALPSNLVITLKEYKEKQRREMDKQNQHKLNLVFPDKTGGVRKPSTIRIEFHRLIEKANVRKITFHDLRRMHAILLVNAGASLDLIKNRLRHSRIETTQNLLYK</sequence>
<evidence type="ECO:0000259" key="2">
    <source>
        <dbReference type="PROSITE" id="PS51898"/>
    </source>
</evidence>
<dbReference type="Gene3D" id="1.10.443.10">
    <property type="entry name" value="Intergrase catalytic core"/>
    <property type="match status" value="1"/>
</dbReference>
<name>A0A0P6VXX5_9BACI</name>
<proteinExistence type="predicted"/>
<protein>
    <recommendedName>
        <fullName evidence="2">Tyr recombinase domain-containing protein</fullName>
    </recommendedName>
</protein>
<organism evidence="3 4">
    <name type="scientific">Rossellomorea vietnamensis</name>
    <dbReference type="NCBI Taxonomy" id="218284"/>
    <lineage>
        <taxon>Bacteria</taxon>
        <taxon>Bacillati</taxon>
        <taxon>Bacillota</taxon>
        <taxon>Bacilli</taxon>
        <taxon>Bacillales</taxon>
        <taxon>Bacillaceae</taxon>
        <taxon>Rossellomorea</taxon>
    </lineage>
</organism>
<dbReference type="PATRIC" id="fig|218284.4.peg.2538"/>
<accession>A0A0P6VXX5</accession>
<evidence type="ECO:0000256" key="1">
    <source>
        <dbReference type="ARBA" id="ARBA00023172"/>
    </source>
</evidence>
<dbReference type="GO" id="GO:0006310">
    <property type="term" value="P:DNA recombination"/>
    <property type="evidence" value="ECO:0007669"/>
    <property type="project" value="UniProtKB-KW"/>
</dbReference>
<dbReference type="GO" id="GO:0003677">
    <property type="term" value="F:DNA binding"/>
    <property type="evidence" value="ECO:0007669"/>
    <property type="project" value="InterPro"/>
</dbReference>
<feature type="domain" description="Tyr recombinase" evidence="2">
    <location>
        <begin position="13"/>
        <end position="196"/>
    </location>
</feature>
<keyword evidence="1" id="KW-0233">DNA recombination</keyword>
<dbReference type="GO" id="GO:0015074">
    <property type="term" value="P:DNA integration"/>
    <property type="evidence" value="ECO:0007669"/>
    <property type="project" value="InterPro"/>
</dbReference>
<reference evidence="3 4" key="1">
    <citation type="submission" date="2015-08" db="EMBL/GenBank/DDBJ databases">
        <title>Draft Genome Sequence of Bacillus vietnamensis UCD-SED5.</title>
        <authorList>
            <person name="Lee R.D."/>
            <person name="Jospin G."/>
            <person name="Lang J.M."/>
            <person name="Coil D.A."/>
            <person name="Eisen J.A."/>
        </authorList>
    </citation>
    <scope>NUCLEOTIDE SEQUENCE [LARGE SCALE GENOMIC DNA]</scope>
    <source>
        <strain evidence="3 4">UCD-SED5</strain>
    </source>
</reference>
<dbReference type="PANTHER" id="PTHR30349">
    <property type="entry name" value="PHAGE INTEGRASE-RELATED"/>
    <property type="match status" value="1"/>
</dbReference>
<dbReference type="PROSITE" id="PS51898">
    <property type="entry name" value="TYR_RECOMBINASE"/>
    <property type="match status" value="1"/>
</dbReference>
<evidence type="ECO:0000313" key="4">
    <source>
        <dbReference type="Proteomes" id="UP000050398"/>
    </source>
</evidence>
<dbReference type="InterPro" id="IPR002104">
    <property type="entry name" value="Integrase_catalytic"/>
</dbReference>
<dbReference type="EMBL" id="LIXZ01000025">
    <property type="protein sequence ID" value="KPL57824.1"/>
    <property type="molecule type" value="Genomic_DNA"/>
</dbReference>
<dbReference type="InterPro" id="IPR013762">
    <property type="entry name" value="Integrase-like_cat_sf"/>
</dbReference>
<dbReference type="Pfam" id="PF00589">
    <property type="entry name" value="Phage_integrase"/>
    <property type="match status" value="1"/>
</dbReference>
<dbReference type="InterPro" id="IPR050090">
    <property type="entry name" value="Tyrosine_recombinase_XerCD"/>
</dbReference>
<dbReference type="SUPFAM" id="SSF56349">
    <property type="entry name" value="DNA breaking-rejoining enzymes"/>
    <property type="match status" value="1"/>
</dbReference>